<dbReference type="CDD" id="cd00165">
    <property type="entry name" value="S4"/>
    <property type="match status" value="1"/>
</dbReference>
<gene>
    <name evidence="11" type="primary">rps4</name>
</gene>
<protein>
    <submittedName>
        <fullName evidence="11">Ribosomal protein S4</fullName>
    </submittedName>
</protein>
<evidence type="ECO:0000256" key="8">
    <source>
        <dbReference type="SAM" id="MobiDB-lite"/>
    </source>
</evidence>
<dbReference type="SUPFAM" id="SSF55174">
    <property type="entry name" value="Alpha-L RNA-binding motif"/>
    <property type="match status" value="1"/>
</dbReference>
<evidence type="ECO:0000256" key="6">
    <source>
        <dbReference type="PROSITE-ProRule" id="PRU00182"/>
    </source>
</evidence>
<keyword evidence="11" id="KW-0934">Plastid</keyword>
<dbReference type="AlphaFoldDB" id="A0A3G1IWE3"/>
<evidence type="ECO:0000256" key="7">
    <source>
        <dbReference type="RuleBase" id="RU003699"/>
    </source>
</evidence>
<dbReference type="GO" id="GO:0019843">
    <property type="term" value="F:rRNA binding"/>
    <property type="evidence" value="ECO:0007669"/>
    <property type="project" value="UniProtKB-KW"/>
</dbReference>
<keyword evidence="5 7" id="KW-0687">Ribonucleoprotein</keyword>
<dbReference type="PANTHER" id="PTHR11831">
    <property type="entry name" value="30S 40S RIBOSOMAL PROTEIN"/>
    <property type="match status" value="1"/>
</dbReference>
<dbReference type="InterPro" id="IPR002942">
    <property type="entry name" value="S4_RNA-bd"/>
</dbReference>
<dbReference type="InterPro" id="IPR022801">
    <property type="entry name" value="Ribosomal_uS4"/>
</dbReference>
<dbReference type="FunFam" id="1.10.1050.10:FF:000002">
    <property type="entry name" value="30S ribosomal protein S4, chloroplastic"/>
    <property type="match status" value="1"/>
</dbReference>
<comment type="similarity">
    <text evidence="1 7">Belongs to the universal ribosomal protein uS4 family.</text>
</comment>
<dbReference type="SMART" id="SM01390">
    <property type="entry name" value="Ribosomal_S4"/>
    <property type="match status" value="1"/>
</dbReference>
<dbReference type="Pfam" id="PF01479">
    <property type="entry name" value="S4"/>
    <property type="match status" value="1"/>
</dbReference>
<evidence type="ECO:0000256" key="1">
    <source>
        <dbReference type="ARBA" id="ARBA00007465"/>
    </source>
</evidence>
<dbReference type="NCBIfam" id="TIGR01017">
    <property type="entry name" value="rpsD_bact"/>
    <property type="match status" value="1"/>
</dbReference>
<dbReference type="PROSITE" id="PS50889">
    <property type="entry name" value="S4"/>
    <property type="match status" value="1"/>
</dbReference>
<dbReference type="InterPro" id="IPR005709">
    <property type="entry name" value="Ribosomal_uS4_bac-type"/>
</dbReference>
<evidence type="ECO:0000256" key="4">
    <source>
        <dbReference type="ARBA" id="ARBA00022980"/>
    </source>
</evidence>
<keyword evidence="2 6" id="KW-0699">rRNA-binding</keyword>
<feature type="domain" description="Small ribosomal subunit protein uS4 N-terminal" evidence="10">
    <location>
        <begin position="3"/>
        <end position="93"/>
    </location>
</feature>
<dbReference type="HAMAP" id="MF_01306_B">
    <property type="entry name" value="Ribosomal_uS4_B"/>
    <property type="match status" value="1"/>
</dbReference>
<proteinExistence type="inferred from homology"/>
<dbReference type="Gene3D" id="3.10.290.10">
    <property type="entry name" value="RNA-binding S4 domain"/>
    <property type="match status" value="1"/>
</dbReference>
<feature type="region of interest" description="Disordered" evidence="8">
    <location>
        <begin position="26"/>
        <end position="45"/>
    </location>
</feature>
<dbReference type="Pfam" id="PF00163">
    <property type="entry name" value="Ribosomal_S4"/>
    <property type="match status" value="1"/>
</dbReference>
<dbReference type="GO" id="GO:0006412">
    <property type="term" value="P:translation"/>
    <property type="evidence" value="ECO:0007669"/>
    <property type="project" value="InterPro"/>
</dbReference>
<evidence type="ECO:0000256" key="2">
    <source>
        <dbReference type="ARBA" id="ARBA00022730"/>
    </source>
</evidence>
<evidence type="ECO:0000256" key="5">
    <source>
        <dbReference type="ARBA" id="ARBA00023274"/>
    </source>
</evidence>
<dbReference type="PROSITE" id="PS00632">
    <property type="entry name" value="RIBOSOMAL_S4"/>
    <property type="match status" value="1"/>
</dbReference>
<dbReference type="InterPro" id="IPR018079">
    <property type="entry name" value="Ribosomal_uS4_CS"/>
</dbReference>
<dbReference type="PANTHER" id="PTHR11831:SF4">
    <property type="entry name" value="SMALL RIBOSOMAL SUBUNIT PROTEIN US4M"/>
    <property type="match status" value="1"/>
</dbReference>
<evidence type="ECO:0000256" key="3">
    <source>
        <dbReference type="ARBA" id="ARBA00022884"/>
    </source>
</evidence>
<organism evidence="11">
    <name type="scientific">Cyanoptyche gloeocystis</name>
    <dbReference type="NCBI Taxonomy" id="77922"/>
    <lineage>
        <taxon>Eukaryota</taxon>
        <taxon>Glaucocystophyceae</taxon>
        <taxon>Glaucocystophyceae incertae sedis</taxon>
        <taxon>Cyanoptyche</taxon>
    </lineage>
</organism>
<dbReference type="FunFam" id="3.10.290.10:FF:000001">
    <property type="entry name" value="30S ribosomal protein S4"/>
    <property type="match status" value="1"/>
</dbReference>
<dbReference type="GO" id="GO:0042274">
    <property type="term" value="P:ribosomal small subunit biogenesis"/>
    <property type="evidence" value="ECO:0007669"/>
    <property type="project" value="TreeGrafter"/>
</dbReference>
<name>A0A3G1IWE3_9EUKA</name>
<dbReference type="InterPro" id="IPR001912">
    <property type="entry name" value="Ribosomal_uS4_N"/>
</dbReference>
<reference evidence="11" key="1">
    <citation type="submission" date="2017-05" db="EMBL/GenBank/DDBJ databases">
        <title>Plastid comparative genomics reveals ancient divergence between Glaucophyte genera.</title>
        <authorList>
            <person name="Figueroa-Martinez F.J."/>
            <person name="Jackson C."/>
            <person name="Reyes-Prieto A."/>
        </authorList>
    </citation>
    <scope>NUCLEOTIDE SEQUENCE</scope>
    <source>
        <strain evidence="11">SAG 4.97</strain>
    </source>
</reference>
<dbReference type="GO" id="GO:0003735">
    <property type="term" value="F:structural constituent of ribosome"/>
    <property type="evidence" value="ECO:0007669"/>
    <property type="project" value="InterPro"/>
</dbReference>
<evidence type="ECO:0000259" key="10">
    <source>
        <dbReference type="SMART" id="SM01390"/>
    </source>
</evidence>
<keyword evidence="4 7" id="KW-0689">Ribosomal protein</keyword>
<dbReference type="GO" id="GO:0015935">
    <property type="term" value="C:small ribosomal subunit"/>
    <property type="evidence" value="ECO:0007669"/>
    <property type="project" value="InterPro"/>
</dbReference>
<dbReference type="SMART" id="SM00363">
    <property type="entry name" value="S4"/>
    <property type="match status" value="1"/>
</dbReference>
<dbReference type="Gene3D" id="1.10.1050.10">
    <property type="entry name" value="Ribosomal Protein S4 Delta 41, Chain A, domain 1"/>
    <property type="match status" value="1"/>
</dbReference>
<dbReference type="EMBL" id="MF167427">
    <property type="protein sequence ID" value="ASQ40361.1"/>
    <property type="molecule type" value="Genomic_DNA"/>
</dbReference>
<dbReference type="NCBIfam" id="NF003717">
    <property type="entry name" value="PRK05327.1"/>
    <property type="match status" value="1"/>
</dbReference>
<feature type="domain" description="RNA-binding S4" evidence="9">
    <location>
        <begin position="94"/>
        <end position="158"/>
    </location>
</feature>
<dbReference type="InterPro" id="IPR036986">
    <property type="entry name" value="S4_RNA-bd_sf"/>
</dbReference>
<keyword evidence="3 6" id="KW-0694">RNA-binding</keyword>
<evidence type="ECO:0000259" key="9">
    <source>
        <dbReference type="SMART" id="SM00363"/>
    </source>
</evidence>
<accession>A0A3G1IWE3</accession>
<geneLocation type="plastid" evidence="11"/>
<sequence length="206" mass="24032">MSRYRGPCLKITRRLGNLPGLTRKKVKTNSAEENSIKEKNKKRPRKQEYAIRLAEKQKLRYNYGLTEKQLLRCVRKARKFKGSTGQKLLELLETRLDNIVFRLRMAPTIRAARQLVSHGHITVNNKRINIPSYECKINDLIGVKNQENSRRLIKENLSSPALANVPDHLKFDNNKLEGKIEALIQRKWIALELNELLVVEYYSRKA</sequence>
<evidence type="ECO:0000313" key="11">
    <source>
        <dbReference type="EMBL" id="ASQ40361.1"/>
    </source>
</evidence>